<evidence type="ECO:0000313" key="4">
    <source>
        <dbReference type="Proteomes" id="UP000199556"/>
    </source>
</evidence>
<keyword evidence="4" id="KW-1185">Reference proteome</keyword>
<sequence length="87" mass="9863">MHIEIAYSGPRGQAWIQVEVPEGTTAAEAIHRSGLLERFPEMDLTTQKIGIFGRFCQPDHPVQEGDRVEIYHPARAVDEDEDDEEDD</sequence>
<dbReference type="Pfam" id="PF03658">
    <property type="entry name" value="Ub-RnfH"/>
    <property type="match status" value="1"/>
</dbReference>
<dbReference type="OrthoDB" id="9796575at2"/>
<organism evidence="3 4">
    <name type="scientific">Ectothiorhodospira mobilis</name>
    <dbReference type="NCBI Taxonomy" id="195064"/>
    <lineage>
        <taxon>Bacteria</taxon>
        <taxon>Pseudomonadati</taxon>
        <taxon>Pseudomonadota</taxon>
        <taxon>Gammaproteobacteria</taxon>
        <taxon>Chromatiales</taxon>
        <taxon>Ectothiorhodospiraceae</taxon>
        <taxon>Ectothiorhodospira</taxon>
    </lineage>
</organism>
<reference evidence="3 4" key="1">
    <citation type="submission" date="2016-10" db="EMBL/GenBank/DDBJ databases">
        <authorList>
            <person name="de Groot N.N."/>
        </authorList>
    </citation>
    <scope>NUCLEOTIDE SEQUENCE [LARGE SCALE GENOMIC DNA]</scope>
    <source>
        <strain evidence="3 4">DSM 4180</strain>
    </source>
</reference>
<proteinExistence type="inferred from homology"/>
<dbReference type="InterPro" id="IPR005346">
    <property type="entry name" value="RnfH"/>
</dbReference>
<gene>
    <name evidence="3" type="ORF">SAMN05421721_10450</name>
</gene>
<comment type="similarity">
    <text evidence="1 2">Belongs to the UPF0125 (RnfH) family.</text>
</comment>
<dbReference type="RefSeq" id="WP_090483963.1">
    <property type="nucleotide sequence ID" value="NZ_FOUO01000004.1"/>
</dbReference>
<dbReference type="InterPro" id="IPR037021">
    <property type="entry name" value="RnfH_sf"/>
</dbReference>
<dbReference type="InterPro" id="IPR016155">
    <property type="entry name" value="Mopterin_synth/thiamin_S_b"/>
</dbReference>
<evidence type="ECO:0000256" key="1">
    <source>
        <dbReference type="ARBA" id="ARBA00010645"/>
    </source>
</evidence>
<accession>A0A1I4QD73</accession>
<dbReference type="SUPFAM" id="SSF54285">
    <property type="entry name" value="MoaD/ThiS"/>
    <property type="match status" value="1"/>
</dbReference>
<dbReference type="Proteomes" id="UP000199556">
    <property type="component" value="Unassembled WGS sequence"/>
</dbReference>
<dbReference type="EMBL" id="FOUO01000004">
    <property type="protein sequence ID" value="SFM37999.1"/>
    <property type="molecule type" value="Genomic_DNA"/>
</dbReference>
<dbReference type="PANTHER" id="PTHR37483:SF1">
    <property type="entry name" value="UPF0125 PROTEIN RATB"/>
    <property type="match status" value="1"/>
</dbReference>
<protein>
    <recommendedName>
        <fullName evidence="2">UPF0125 protein SAMN05421721_10450</fullName>
    </recommendedName>
</protein>
<dbReference type="PANTHER" id="PTHR37483">
    <property type="entry name" value="UPF0125 PROTEIN RATB"/>
    <property type="match status" value="1"/>
</dbReference>
<evidence type="ECO:0000256" key="2">
    <source>
        <dbReference type="HAMAP-Rule" id="MF_00460"/>
    </source>
</evidence>
<evidence type="ECO:0000313" key="3">
    <source>
        <dbReference type="EMBL" id="SFM37999.1"/>
    </source>
</evidence>
<dbReference type="STRING" id="195064.SAMN05421721_10450"/>
<dbReference type="HAMAP" id="MF_00460">
    <property type="entry name" value="UPF0125_RnfH"/>
    <property type="match status" value="1"/>
</dbReference>
<name>A0A1I4QD73_ECTMO</name>
<dbReference type="AlphaFoldDB" id="A0A1I4QD73"/>
<dbReference type="Gene3D" id="3.10.20.280">
    <property type="entry name" value="RnfH-like"/>
    <property type="match status" value="1"/>
</dbReference>